<evidence type="ECO:0000256" key="6">
    <source>
        <dbReference type="ARBA" id="ARBA00023098"/>
    </source>
</evidence>
<dbReference type="Proteomes" id="UP000054937">
    <property type="component" value="Unassembled WGS sequence"/>
</dbReference>
<comment type="caution">
    <text evidence="13">The sequence shown here is derived from an EMBL/GenBank/DDBJ whole genome shotgun (WGS) entry which is preliminary data.</text>
</comment>
<keyword evidence="6 10" id="KW-0443">Lipid metabolism</keyword>
<dbReference type="PANTHER" id="PTHR12586:SF1">
    <property type="entry name" value="CDP-DIACYLGLYCEROL--GLYCEROL-3-PHOSPHATE 3-PHOSPHATIDYLTRANSFERASE, MITOCHONDRIAL"/>
    <property type="match status" value="1"/>
</dbReference>
<evidence type="ECO:0000256" key="10">
    <source>
        <dbReference type="RuleBase" id="RU365024"/>
    </source>
</evidence>
<dbReference type="InterPro" id="IPR016270">
    <property type="entry name" value="PGS1"/>
</dbReference>
<reference evidence="13 14" key="1">
    <citation type="journal article" date="2015" name="Sci. Rep.">
        <title>Genome of the facultative scuticociliatosis pathogen Pseudocohnilembus persalinus provides insight into its virulence through horizontal gene transfer.</title>
        <authorList>
            <person name="Xiong J."/>
            <person name="Wang G."/>
            <person name="Cheng J."/>
            <person name="Tian M."/>
            <person name="Pan X."/>
            <person name="Warren A."/>
            <person name="Jiang C."/>
            <person name="Yuan D."/>
            <person name="Miao W."/>
        </authorList>
    </citation>
    <scope>NUCLEOTIDE SEQUENCE [LARGE SCALE GENOMIC DNA]</scope>
    <source>
        <strain evidence="13">36N120E</strain>
    </source>
</reference>
<dbReference type="PROSITE" id="PS50035">
    <property type="entry name" value="PLD"/>
    <property type="match status" value="1"/>
</dbReference>
<keyword evidence="5" id="KW-0677">Repeat</keyword>
<dbReference type="InParanoid" id="A0A0V0QZ57"/>
<evidence type="ECO:0000256" key="11">
    <source>
        <dbReference type="SAM" id="MobiDB-lite"/>
    </source>
</evidence>
<comment type="subcellular location">
    <subcellularLocation>
        <location evidence="10">Mitochondrion</location>
    </subcellularLocation>
</comment>
<dbReference type="GO" id="GO:0005524">
    <property type="term" value="F:ATP binding"/>
    <property type="evidence" value="ECO:0007669"/>
    <property type="project" value="UniProtKB-KW"/>
</dbReference>
<evidence type="ECO:0000313" key="14">
    <source>
        <dbReference type="Proteomes" id="UP000054937"/>
    </source>
</evidence>
<keyword evidence="10" id="KW-0067">ATP-binding</keyword>
<dbReference type="GO" id="GO:0005739">
    <property type="term" value="C:mitochondrion"/>
    <property type="evidence" value="ECO:0007669"/>
    <property type="project" value="UniProtKB-SubCell"/>
</dbReference>
<evidence type="ECO:0000256" key="3">
    <source>
        <dbReference type="ARBA" id="ARBA00022516"/>
    </source>
</evidence>
<dbReference type="Pfam" id="PF13091">
    <property type="entry name" value="PLDc_2"/>
    <property type="match status" value="1"/>
</dbReference>
<keyword evidence="3 10" id="KW-0444">Lipid biosynthesis</keyword>
<dbReference type="EC" id="2.7.8.5" evidence="10"/>
<dbReference type="InterPro" id="IPR001736">
    <property type="entry name" value="PLipase_D/transphosphatidylase"/>
</dbReference>
<evidence type="ECO:0000256" key="9">
    <source>
        <dbReference type="ARBA" id="ARBA00048586"/>
    </source>
</evidence>
<dbReference type="SUPFAM" id="SSF56024">
    <property type="entry name" value="Phospholipase D/nuclease"/>
    <property type="match status" value="2"/>
</dbReference>
<evidence type="ECO:0000259" key="12">
    <source>
        <dbReference type="PROSITE" id="PS50035"/>
    </source>
</evidence>
<evidence type="ECO:0000256" key="5">
    <source>
        <dbReference type="ARBA" id="ARBA00022737"/>
    </source>
</evidence>
<comment type="catalytic activity">
    <reaction evidence="9 10">
        <text>a CDP-1,2-diacyl-sn-glycerol + sn-glycerol 3-phosphate = a 1,2-diacyl-sn-glycero-3-phospho-(1'-sn-glycero-3'-phosphate) + CMP + H(+)</text>
        <dbReference type="Rhea" id="RHEA:12593"/>
        <dbReference type="ChEBI" id="CHEBI:15378"/>
        <dbReference type="ChEBI" id="CHEBI:57597"/>
        <dbReference type="ChEBI" id="CHEBI:58332"/>
        <dbReference type="ChEBI" id="CHEBI:60110"/>
        <dbReference type="ChEBI" id="CHEBI:60377"/>
        <dbReference type="EC" id="2.7.8.5"/>
    </reaction>
</comment>
<feature type="domain" description="PLD phosphodiesterase" evidence="12">
    <location>
        <begin position="162"/>
        <end position="188"/>
    </location>
</feature>
<dbReference type="OMA" id="NYGYRAT"/>
<name>A0A0V0QZ57_PSEPJ</name>
<dbReference type="PANTHER" id="PTHR12586">
    <property type="entry name" value="CDP-DIACYLGLYCEROL--SERINE O-PHOSPHATIDYLTRANSFERASE"/>
    <property type="match status" value="1"/>
</dbReference>
<keyword evidence="8 10" id="KW-1208">Phospholipid metabolism</keyword>
<keyword evidence="10" id="KW-0547">Nucleotide-binding</keyword>
<evidence type="ECO:0000256" key="4">
    <source>
        <dbReference type="ARBA" id="ARBA00022679"/>
    </source>
</evidence>
<sequence>MIKLIIKPQFRFSTQSKYQNNLDFLYDQHSIKTKQPFFELRSGQIEILQDPIDFYIHLHKGIKSAGKRICLSSLYLGTGNLEKFLVAQIDNKIKRSTQLQLQLLFDYGRGTRMNRKNESTQTMVQHLKTTNLINNNIKIGFFRNPDVNPVINLDTDSGLREIFGVHHIKCYLFDDDILISGANLNETYFTERQDRYYYIRNAPQMANYMYEFIGVLLNNSYQIGENGDLITFNNQPGADKKKEFKKRENFEDFYDVHDIHSKKKAAETQQDYEFQEQKQQNENQYSSSNINNKQNEENQQQNEEFIDLEEDQDDIQEQQKNKKQTISEKLDQIVPKYFKEDKELQIELEEKKDQAKQVLEQSYNEVEVGNIVRRIDQALYKDDKNKKGDLIDMGGKVYVFPTIQIPYLDFRQDEEFITEFLKENVQKPDSKLYIATGYLSFTQKIQNIILQAKNKEINILTAAPIANSFYKAGRVKGWIPYFYRVFEYNFLKEVQNNKKQQIFLHEFQKNQWTFHSKGMWVCENNQDVPNLTIIGSSNYSSRSYNRDTELNFTFYSMCDKFSNKLLLETQHQYTHTQEKTKLNLSKDDPDMKLSWFTRQFAKLFKSFL</sequence>
<feature type="region of interest" description="Disordered" evidence="11">
    <location>
        <begin position="265"/>
        <end position="301"/>
    </location>
</feature>
<comment type="function">
    <text evidence="10">Functions in the biosynthesis of the anionic phospholipids phosphatidylglycerol and cardiolipin.</text>
</comment>
<dbReference type="UniPathway" id="UPA00084">
    <property type="reaction ID" value="UER00503"/>
</dbReference>
<keyword evidence="7 10" id="KW-0594">Phospholipid biosynthesis</keyword>
<dbReference type="InterPro" id="IPR025202">
    <property type="entry name" value="PLD-like_dom"/>
</dbReference>
<organism evidence="13 14">
    <name type="scientific">Pseudocohnilembus persalinus</name>
    <name type="common">Ciliate</name>
    <dbReference type="NCBI Taxonomy" id="266149"/>
    <lineage>
        <taxon>Eukaryota</taxon>
        <taxon>Sar</taxon>
        <taxon>Alveolata</taxon>
        <taxon>Ciliophora</taxon>
        <taxon>Intramacronucleata</taxon>
        <taxon>Oligohymenophorea</taxon>
        <taxon>Scuticociliatia</taxon>
        <taxon>Philasterida</taxon>
        <taxon>Pseudocohnilembidae</taxon>
        <taxon>Pseudocohnilembus</taxon>
    </lineage>
</organism>
<keyword evidence="4 10" id="KW-0808">Transferase</keyword>
<dbReference type="SMART" id="SM00155">
    <property type="entry name" value="PLDc"/>
    <property type="match status" value="2"/>
</dbReference>
<keyword evidence="14" id="KW-1185">Reference proteome</keyword>
<dbReference type="Gene3D" id="3.30.870.10">
    <property type="entry name" value="Endonuclease Chain A"/>
    <property type="match status" value="2"/>
</dbReference>
<evidence type="ECO:0000256" key="7">
    <source>
        <dbReference type="ARBA" id="ARBA00023209"/>
    </source>
</evidence>
<dbReference type="EMBL" id="LDAU01000082">
    <property type="protein sequence ID" value="KRX07518.1"/>
    <property type="molecule type" value="Genomic_DNA"/>
</dbReference>
<proteinExistence type="inferred from homology"/>
<dbReference type="AlphaFoldDB" id="A0A0V0QZ57"/>
<dbReference type="FunCoup" id="A0A0V0QZ57">
    <property type="interactions" value="270"/>
</dbReference>
<gene>
    <name evidence="13" type="ORF">PPERSA_11067</name>
</gene>
<dbReference type="OrthoDB" id="10250191at2759"/>
<keyword evidence="10" id="KW-0496">Mitochondrion</keyword>
<comment type="similarity">
    <text evidence="2 10">Belongs to the CDP-alcohol phosphatidyltransferase class-II family.</text>
</comment>
<evidence type="ECO:0000313" key="13">
    <source>
        <dbReference type="EMBL" id="KRX07518.1"/>
    </source>
</evidence>
<evidence type="ECO:0000256" key="1">
    <source>
        <dbReference type="ARBA" id="ARBA00005042"/>
    </source>
</evidence>
<dbReference type="GO" id="GO:0008444">
    <property type="term" value="F:CDP-diacylglycerol-glycerol-3-phosphate 3-phosphatidyltransferase activity"/>
    <property type="evidence" value="ECO:0007669"/>
    <property type="project" value="UniProtKB-EC"/>
</dbReference>
<feature type="compositionally biased region" description="Low complexity" evidence="11">
    <location>
        <begin position="269"/>
        <end position="301"/>
    </location>
</feature>
<evidence type="ECO:0000256" key="2">
    <source>
        <dbReference type="ARBA" id="ARBA00010682"/>
    </source>
</evidence>
<evidence type="ECO:0000256" key="8">
    <source>
        <dbReference type="ARBA" id="ARBA00023264"/>
    </source>
</evidence>
<comment type="pathway">
    <text evidence="1 10">Phospholipid metabolism; phosphatidylglycerol biosynthesis; phosphatidylglycerol from CDP-diacylglycerol: step 1/2.</text>
</comment>
<accession>A0A0V0QZ57</accession>
<dbReference type="GO" id="GO:0032049">
    <property type="term" value="P:cardiolipin biosynthetic process"/>
    <property type="evidence" value="ECO:0007669"/>
    <property type="project" value="InterPro"/>
</dbReference>
<protein>
    <recommendedName>
        <fullName evidence="10">CDP-diacylglycerol--glycerol-3-phosphate 3-phosphatidyltransferase</fullName>
        <ecNumber evidence="10">2.7.8.5</ecNumber>
    </recommendedName>
</protein>
<dbReference type="CDD" id="cd09137">
    <property type="entry name" value="PLDc_PGS1_euk_2"/>
    <property type="match status" value="1"/>
</dbReference>